<comment type="caution">
    <text evidence="2">The sequence shown here is derived from an EMBL/GenBank/DDBJ whole genome shotgun (WGS) entry which is preliminary data.</text>
</comment>
<dbReference type="PANTHER" id="PTHR31984:SF17">
    <property type="entry name" value="TRANSCRIPTIONAL REGULATOR"/>
    <property type="match status" value="1"/>
</dbReference>
<dbReference type="SUPFAM" id="SSF143456">
    <property type="entry name" value="VC0467-like"/>
    <property type="match status" value="2"/>
</dbReference>
<dbReference type="PANTHER" id="PTHR31984">
    <property type="entry name" value="TRANSPORTER, PUTATIVE (DUF179)-RELATED"/>
    <property type="match status" value="1"/>
</dbReference>
<proteinExistence type="predicted"/>
<dbReference type="OrthoDB" id="272750at2759"/>
<dbReference type="InterPro" id="IPR003774">
    <property type="entry name" value="AlgH-like"/>
</dbReference>
<dbReference type="InParanoid" id="A0A1Z5KDB8"/>
<dbReference type="Gene3D" id="3.40.1740.10">
    <property type="entry name" value="VC0467-like"/>
    <property type="match status" value="2"/>
</dbReference>
<name>A0A1Z5KDB8_FISSO</name>
<sequence length="671" mass="74120">MRATLFPSKMMRLNILVPLLLTKLTYTTSFVLNPSTVTTWRFSRYYILNGKSSNGDDVDDGAEEFDLSGRDWRAFRAKLVMGESQATAATTKTDNVSEDDDLDGIGSLFGVAAGRISSSSFDPDQWAYESGKVIEQGAVILGGVEQDYGFGLRQQYFHKAAILVLDHQEATFTKGIILNRPTEVTLPDTLNNIRWKVWFGGDVQGLDSTKPDIICLHSLDTPPVTEVSTTVLRDIQWTSFHQAKKLVHAGHAKPSDFWVFCGYAGWGPGQLLGELDRQSWYMVATDSQTLLQEMARLATTADARDAGLDTWMMLMKLIGRQKLALEETGTFDDYMLKEWARENLLPKTLPTSSAVTATERQEENKLVDPMKELRARISSMQNKGKTKDTSSDFTPGHIVRASSQERSPYLLQSQELHKSVVLILSDDALCTVGVVLNRPAAKGLDIRIKASAGDSVVTLPLRYGGQYTVKGQEPLLWLHNSDVLRQAKIGSPVGKDGFEEGIWKCTASDVTKAVKGGLASPTDFVVVSGVSLWPKKGLQGELIPQLRKDVMEGKFVDVDRKHTKALWSELTKQEVLSASNLDVSLARANAVWDAAIEGHVSNRPSGLADTLRKDEEDTLREIEPVLIGGLGEGFDEEDQSLVHNTDVKVRELSDKALRTWLATFLLGKPSL</sequence>
<feature type="signal peptide" evidence="1">
    <location>
        <begin position="1"/>
        <end position="27"/>
    </location>
</feature>
<evidence type="ECO:0000256" key="1">
    <source>
        <dbReference type="SAM" id="SignalP"/>
    </source>
</evidence>
<evidence type="ECO:0008006" key="4">
    <source>
        <dbReference type="Google" id="ProtNLM"/>
    </source>
</evidence>
<dbReference type="Proteomes" id="UP000198406">
    <property type="component" value="Unassembled WGS sequence"/>
</dbReference>
<dbReference type="EMBL" id="BDSP01000207">
    <property type="protein sequence ID" value="GAX24217.1"/>
    <property type="molecule type" value="Genomic_DNA"/>
</dbReference>
<reference evidence="2 3" key="1">
    <citation type="journal article" date="2015" name="Plant Cell">
        <title>Oil accumulation by the oleaginous diatom Fistulifera solaris as revealed by the genome and transcriptome.</title>
        <authorList>
            <person name="Tanaka T."/>
            <person name="Maeda Y."/>
            <person name="Veluchamy A."/>
            <person name="Tanaka M."/>
            <person name="Abida H."/>
            <person name="Marechal E."/>
            <person name="Bowler C."/>
            <person name="Muto M."/>
            <person name="Sunaga Y."/>
            <person name="Tanaka M."/>
            <person name="Yoshino T."/>
            <person name="Taniguchi T."/>
            <person name="Fukuda Y."/>
            <person name="Nemoto M."/>
            <person name="Matsumoto M."/>
            <person name="Wong P.S."/>
            <person name="Aburatani S."/>
            <person name="Fujibuchi W."/>
        </authorList>
    </citation>
    <scope>NUCLEOTIDE SEQUENCE [LARGE SCALE GENOMIC DNA]</scope>
    <source>
        <strain evidence="2 3">JPCC DA0580</strain>
    </source>
</reference>
<dbReference type="AlphaFoldDB" id="A0A1Z5KDB8"/>
<protein>
    <recommendedName>
        <fullName evidence="4">Transcriptional regulator</fullName>
    </recommendedName>
</protein>
<keyword evidence="1" id="KW-0732">Signal</keyword>
<accession>A0A1Z5KDB8</accession>
<feature type="chain" id="PRO_5013323615" description="Transcriptional regulator" evidence="1">
    <location>
        <begin position="28"/>
        <end position="671"/>
    </location>
</feature>
<organism evidence="2 3">
    <name type="scientific">Fistulifera solaris</name>
    <name type="common">Oleaginous diatom</name>
    <dbReference type="NCBI Taxonomy" id="1519565"/>
    <lineage>
        <taxon>Eukaryota</taxon>
        <taxon>Sar</taxon>
        <taxon>Stramenopiles</taxon>
        <taxon>Ochrophyta</taxon>
        <taxon>Bacillariophyta</taxon>
        <taxon>Bacillariophyceae</taxon>
        <taxon>Bacillariophycidae</taxon>
        <taxon>Naviculales</taxon>
        <taxon>Naviculaceae</taxon>
        <taxon>Fistulifera</taxon>
    </lineage>
</organism>
<keyword evidence="3" id="KW-1185">Reference proteome</keyword>
<gene>
    <name evidence="2" type="ORF">FisN_4Lh310</name>
</gene>
<evidence type="ECO:0000313" key="2">
    <source>
        <dbReference type="EMBL" id="GAX24217.1"/>
    </source>
</evidence>
<evidence type="ECO:0000313" key="3">
    <source>
        <dbReference type="Proteomes" id="UP000198406"/>
    </source>
</evidence>
<dbReference type="Pfam" id="PF02622">
    <property type="entry name" value="DUF179"/>
    <property type="match status" value="2"/>
</dbReference>